<dbReference type="PROSITE" id="PS00065">
    <property type="entry name" value="D_2_HYDROXYACID_DH_1"/>
    <property type="match status" value="1"/>
</dbReference>
<dbReference type="PANTHER" id="PTHR42938:SF22">
    <property type="entry name" value="D-3-PHOSPHOGLYCERATE DEHYDROGENASE"/>
    <property type="match status" value="1"/>
</dbReference>
<evidence type="ECO:0000259" key="8">
    <source>
        <dbReference type="Pfam" id="PF02826"/>
    </source>
</evidence>
<comment type="similarity">
    <text evidence="6">Belongs to the D-isomer specific 2-hydroxyacid dehydrogenase family.</text>
</comment>
<dbReference type="GO" id="GO:0004617">
    <property type="term" value="F:phosphoglycerate dehydrogenase activity"/>
    <property type="evidence" value="ECO:0007669"/>
    <property type="project" value="UniProtKB-EC"/>
</dbReference>
<dbReference type="Proteomes" id="UP000585507">
    <property type="component" value="Unassembled WGS sequence"/>
</dbReference>
<keyword evidence="4 6" id="KW-0560">Oxidoreductase</keyword>
<evidence type="ECO:0000256" key="2">
    <source>
        <dbReference type="ARBA" id="ARBA00022553"/>
    </source>
</evidence>
<dbReference type="SUPFAM" id="SSF52283">
    <property type="entry name" value="Formate/glycerate dehydrogenase catalytic domain-like"/>
    <property type="match status" value="1"/>
</dbReference>
<dbReference type="EMBL" id="JACHBK010000005">
    <property type="protein sequence ID" value="MBB5535735.1"/>
    <property type="molecule type" value="Genomic_DNA"/>
</dbReference>
<evidence type="ECO:0000256" key="3">
    <source>
        <dbReference type="ARBA" id="ARBA00022990"/>
    </source>
</evidence>
<reference evidence="9 10" key="1">
    <citation type="submission" date="2020-08" db="EMBL/GenBank/DDBJ databases">
        <title>Genomic Encyclopedia of Type Strains, Phase IV (KMG-V): Genome sequencing to study the core and pangenomes of soil and plant-associated prokaryotes.</title>
        <authorList>
            <person name="Whitman W."/>
        </authorList>
    </citation>
    <scope>NUCLEOTIDE SEQUENCE [LARGE SCALE GENOMIC DNA]</scope>
    <source>
        <strain evidence="9 10">SEMIA 4084</strain>
    </source>
</reference>
<keyword evidence="2" id="KW-0597">Phosphoprotein</keyword>
<gene>
    <name evidence="9" type="ORF">GGD55_002439</name>
</gene>
<name>A0A7W8UAA9_9HYPH</name>
<evidence type="ECO:0000256" key="6">
    <source>
        <dbReference type="RuleBase" id="RU003719"/>
    </source>
</evidence>
<protein>
    <submittedName>
        <fullName evidence="9">D-3-phosphoglycerate dehydrogenase</fullName>
        <ecNumber evidence="9">1.1.1.95</ecNumber>
    </submittedName>
</protein>
<keyword evidence="5" id="KW-0520">NAD</keyword>
<feature type="domain" description="D-isomer specific 2-hydroxyacid dehydrogenase catalytic" evidence="7">
    <location>
        <begin position="26"/>
        <end position="302"/>
    </location>
</feature>
<dbReference type="Pfam" id="PF00389">
    <property type="entry name" value="2-Hacid_dh"/>
    <property type="match status" value="1"/>
</dbReference>
<dbReference type="CDD" id="cd12172">
    <property type="entry name" value="PGDH_like_2"/>
    <property type="match status" value="1"/>
</dbReference>
<dbReference type="Pfam" id="PF02826">
    <property type="entry name" value="2-Hacid_dh_C"/>
    <property type="match status" value="1"/>
</dbReference>
<sequence>MTGKIAVTPRSLSGAGHPVLSRLMERGFEIVYPAPGKMPSEEDLLRSIPGCVGWLAGVEPISVRVLDAARGLRVISRNGTGVDNIDIPEAQARGITVERATGANARGVAELAIGLLLAASRHIPWSHQHLSQGEWRRRIGCEVKGRALAVVGCGAIGREVIDMALGLGMEVVGYDPYPDARFVRAGFRYAGLEEVLRDADAVSFHCPPGEKPILDEAMLAKMRKGVIVVNTARAELIDDGAMLAALESGQVSTLATDVFHNEPPAASALLSHERVILTPHAGGFTEESVDRATSVAVDNLLKNLVCP</sequence>
<evidence type="ECO:0000256" key="5">
    <source>
        <dbReference type="ARBA" id="ARBA00023027"/>
    </source>
</evidence>
<comment type="subunit">
    <text evidence="1">Homotetramer.</text>
</comment>
<dbReference type="InterPro" id="IPR029752">
    <property type="entry name" value="D-isomer_DH_CS1"/>
</dbReference>
<evidence type="ECO:0000259" key="7">
    <source>
        <dbReference type="Pfam" id="PF00389"/>
    </source>
</evidence>
<evidence type="ECO:0000313" key="10">
    <source>
        <dbReference type="Proteomes" id="UP000585507"/>
    </source>
</evidence>
<keyword evidence="10" id="KW-1185">Reference proteome</keyword>
<organism evidence="9 10">
    <name type="scientific">Rhizobium giardinii</name>
    <dbReference type="NCBI Taxonomy" id="56731"/>
    <lineage>
        <taxon>Bacteria</taxon>
        <taxon>Pseudomonadati</taxon>
        <taxon>Pseudomonadota</taxon>
        <taxon>Alphaproteobacteria</taxon>
        <taxon>Hyphomicrobiales</taxon>
        <taxon>Rhizobiaceae</taxon>
        <taxon>Rhizobium/Agrobacterium group</taxon>
        <taxon>Rhizobium</taxon>
    </lineage>
</organism>
<dbReference type="EC" id="1.1.1.95" evidence="9"/>
<evidence type="ECO:0000313" key="9">
    <source>
        <dbReference type="EMBL" id="MBB5535735.1"/>
    </source>
</evidence>
<evidence type="ECO:0000256" key="4">
    <source>
        <dbReference type="ARBA" id="ARBA00023002"/>
    </source>
</evidence>
<dbReference type="InterPro" id="IPR006139">
    <property type="entry name" value="D-isomer_2_OHA_DH_cat_dom"/>
</dbReference>
<dbReference type="GO" id="GO:0051287">
    <property type="term" value="F:NAD binding"/>
    <property type="evidence" value="ECO:0007669"/>
    <property type="project" value="InterPro"/>
</dbReference>
<dbReference type="InterPro" id="IPR036291">
    <property type="entry name" value="NAD(P)-bd_dom_sf"/>
</dbReference>
<dbReference type="SUPFAM" id="SSF51735">
    <property type="entry name" value="NAD(P)-binding Rossmann-fold domains"/>
    <property type="match status" value="1"/>
</dbReference>
<accession>A0A7W8UAA9</accession>
<dbReference type="RefSeq" id="WP_018325462.1">
    <property type="nucleotide sequence ID" value="NZ_JACHBK010000005.1"/>
</dbReference>
<dbReference type="Gene3D" id="3.40.50.720">
    <property type="entry name" value="NAD(P)-binding Rossmann-like Domain"/>
    <property type="match status" value="2"/>
</dbReference>
<feature type="domain" description="D-isomer specific 2-hydroxyacid dehydrogenase NAD-binding" evidence="8">
    <location>
        <begin position="113"/>
        <end position="282"/>
    </location>
</feature>
<evidence type="ECO:0000256" key="1">
    <source>
        <dbReference type="ARBA" id="ARBA00011881"/>
    </source>
</evidence>
<dbReference type="InterPro" id="IPR006140">
    <property type="entry name" value="D-isomer_DH_NAD-bd"/>
</dbReference>
<proteinExistence type="inferred from homology"/>
<dbReference type="PANTHER" id="PTHR42938">
    <property type="entry name" value="FORMATE DEHYDROGENASE 1"/>
    <property type="match status" value="1"/>
</dbReference>
<dbReference type="AlphaFoldDB" id="A0A7W8UAA9"/>
<keyword evidence="3" id="KW-0007">Acetylation</keyword>
<comment type="caution">
    <text evidence="9">The sequence shown here is derived from an EMBL/GenBank/DDBJ whole genome shotgun (WGS) entry which is preliminary data.</text>
</comment>